<protein>
    <submittedName>
        <fullName evidence="2">Amidase</fullName>
    </submittedName>
</protein>
<dbReference type="PROSITE" id="PS51257">
    <property type="entry name" value="PROKAR_LIPOPROTEIN"/>
    <property type="match status" value="1"/>
</dbReference>
<dbReference type="Proteomes" id="UP000305939">
    <property type="component" value="Unassembled WGS sequence"/>
</dbReference>
<reference evidence="2 3" key="1">
    <citation type="submission" date="2019-04" db="EMBL/GenBank/DDBJ databases">
        <title>Draft genome sequence of Robertkochia marina CC-AMO-30D.</title>
        <authorList>
            <person name="Hameed A."/>
            <person name="Lin S.-Y."/>
            <person name="Shahina M."/>
            <person name="Lai W.-A."/>
            <person name="Young C.-C."/>
        </authorList>
    </citation>
    <scope>NUCLEOTIDE SEQUENCE [LARGE SCALE GENOMIC DNA]</scope>
    <source>
        <strain evidence="2 3">CC-AMO-30D</strain>
    </source>
</reference>
<evidence type="ECO:0000259" key="1">
    <source>
        <dbReference type="Pfam" id="PF01425"/>
    </source>
</evidence>
<dbReference type="Gene3D" id="3.90.1300.10">
    <property type="entry name" value="Amidase signature (AS) domain"/>
    <property type="match status" value="1"/>
</dbReference>
<name>A0A4S3LWZ7_9FLAO</name>
<dbReference type="InterPro" id="IPR036928">
    <property type="entry name" value="AS_sf"/>
</dbReference>
<sequence length="546" mass="59940">MRTTLLSLVLMLSLFGCKQEKEEVPGYNEALLIEQQQEHENPRMRYKLIASRVERPDMFAPFEKALDKFGEERYTEMMPLVLERSIPEIQESVAAEEFTYEELCLFYLWRIRKYEQNPETSLHTIISLNPQILEQAAAMDRLRQQQENKHPIFGMPVLLKDNIGAEGMPTTAGAVVLQDNMAGDAFITKQLKSKGALILGKANLSEWAYYFCQGCPVGYSAIGGQTLNPYGPREFETGGSSSGSGVAIAANYAVGAVGSETSGSILSPSGQNSVVGLKPTIGVLGRTGIVPISSTLDTPGPMTKNVTDNVILMDAMSGEDPDDAASLGGTADYLAALSGTELQGKRLGVYQPYMESDSLYAQAVEALRKAGAEILVYEEQEGGRMQGFTTLLNMDMKYDLPAYLEEHSSKNITVREVADIAQFNLQDTLVRMPYGQKYFQDIIADTTSSTALEAIKETLRVEGQKRFDMALKIDNVDAFLSINNYSAGYAAVAKYPALCVPMGYTPSGEPEGITLIGLPYSEKELLELGMAIETVLKARKQPEIYK</sequence>
<comment type="caution">
    <text evidence="2">The sequence shown here is derived from an EMBL/GenBank/DDBJ whole genome shotgun (WGS) entry which is preliminary data.</text>
</comment>
<dbReference type="InterPro" id="IPR023631">
    <property type="entry name" value="Amidase_dom"/>
</dbReference>
<gene>
    <name evidence="2" type="ORF">E7Z59_14030</name>
</gene>
<dbReference type="SUPFAM" id="SSF75304">
    <property type="entry name" value="Amidase signature (AS) enzymes"/>
    <property type="match status" value="1"/>
</dbReference>
<organism evidence="2 3">
    <name type="scientific">Robertkochia marina</name>
    <dbReference type="NCBI Taxonomy" id="1227945"/>
    <lineage>
        <taxon>Bacteria</taxon>
        <taxon>Pseudomonadati</taxon>
        <taxon>Bacteroidota</taxon>
        <taxon>Flavobacteriia</taxon>
        <taxon>Flavobacteriales</taxon>
        <taxon>Flavobacteriaceae</taxon>
        <taxon>Robertkochia</taxon>
    </lineage>
</organism>
<proteinExistence type="predicted"/>
<dbReference type="AlphaFoldDB" id="A0A4S3LWZ7"/>
<dbReference type="PANTHER" id="PTHR42678:SF34">
    <property type="entry name" value="OS04G0183300 PROTEIN"/>
    <property type="match status" value="1"/>
</dbReference>
<dbReference type="EMBL" id="SSMC01000004">
    <property type="protein sequence ID" value="THD65704.1"/>
    <property type="molecule type" value="Genomic_DNA"/>
</dbReference>
<dbReference type="OrthoDB" id="9811471at2"/>
<dbReference type="PANTHER" id="PTHR42678">
    <property type="entry name" value="AMIDASE"/>
    <property type="match status" value="1"/>
</dbReference>
<dbReference type="Pfam" id="PF01425">
    <property type="entry name" value="Amidase"/>
    <property type="match status" value="1"/>
</dbReference>
<keyword evidence="3" id="KW-1185">Reference proteome</keyword>
<accession>A0A4S3LWZ7</accession>
<evidence type="ECO:0000313" key="2">
    <source>
        <dbReference type="EMBL" id="THD65704.1"/>
    </source>
</evidence>
<dbReference type="RefSeq" id="WP_136336988.1">
    <property type="nucleotide sequence ID" value="NZ_QXMP01000002.1"/>
</dbReference>
<evidence type="ECO:0000313" key="3">
    <source>
        <dbReference type="Proteomes" id="UP000305939"/>
    </source>
</evidence>
<feature type="domain" description="Amidase" evidence="1">
    <location>
        <begin position="108"/>
        <end position="374"/>
    </location>
</feature>